<accession>A0AAN9LSD2</accession>
<protein>
    <submittedName>
        <fullName evidence="1">Uncharacterized protein</fullName>
    </submittedName>
</protein>
<evidence type="ECO:0000313" key="1">
    <source>
        <dbReference type="EMBL" id="KAK7339217.1"/>
    </source>
</evidence>
<organism evidence="1 2">
    <name type="scientific">Canavalia gladiata</name>
    <name type="common">Sword bean</name>
    <name type="synonym">Dolichos gladiatus</name>
    <dbReference type="NCBI Taxonomy" id="3824"/>
    <lineage>
        <taxon>Eukaryota</taxon>
        <taxon>Viridiplantae</taxon>
        <taxon>Streptophyta</taxon>
        <taxon>Embryophyta</taxon>
        <taxon>Tracheophyta</taxon>
        <taxon>Spermatophyta</taxon>
        <taxon>Magnoliopsida</taxon>
        <taxon>eudicotyledons</taxon>
        <taxon>Gunneridae</taxon>
        <taxon>Pentapetalae</taxon>
        <taxon>rosids</taxon>
        <taxon>fabids</taxon>
        <taxon>Fabales</taxon>
        <taxon>Fabaceae</taxon>
        <taxon>Papilionoideae</taxon>
        <taxon>50 kb inversion clade</taxon>
        <taxon>NPAAA clade</taxon>
        <taxon>indigoferoid/millettioid clade</taxon>
        <taxon>Phaseoleae</taxon>
        <taxon>Canavalia</taxon>
    </lineage>
</organism>
<dbReference type="Proteomes" id="UP001367508">
    <property type="component" value="Unassembled WGS sequence"/>
</dbReference>
<name>A0AAN9LSD2_CANGL</name>
<proteinExistence type="predicted"/>
<dbReference type="AlphaFoldDB" id="A0AAN9LSD2"/>
<evidence type="ECO:0000313" key="2">
    <source>
        <dbReference type="Proteomes" id="UP001367508"/>
    </source>
</evidence>
<comment type="caution">
    <text evidence="1">The sequence shown here is derived from an EMBL/GenBank/DDBJ whole genome shotgun (WGS) entry which is preliminary data.</text>
</comment>
<dbReference type="EMBL" id="JAYMYQ010000004">
    <property type="protein sequence ID" value="KAK7339217.1"/>
    <property type="molecule type" value="Genomic_DNA"/>
</dbReference>
<sequence>MYGIRRSFSGKFGKIYLALKEEEFLAKFLARNETCYLERRSRERSPHLFLAKAFSLDCARRRIGNSGGFHWTFRSVSRSYNPGRNTLDNLFRSWSASELRSDLVYISVKTSVPCQSAFQNNNASIHTRRDVRAFGHLAASSTAALARTQGKNRQPNNVKQLGMVSTAMIARATECPVSREFPCITDPWLD</sequence>
<gene>
    <name evidence="1" type="ORF">VNO77_19872</name>
</gene>
<keyword evidence="2" id="KW-1185">Reference proteome</keyword>
<reference evidence="1 2" key="1">
    <citation type="submission" date="2024-01" db="EMBL/GenBank/DDBJ databases">
        <title>The genomes of 5 underutilized Papilionoideae crops provide insights into root nodulation and disease resistanc.</title>
        <authorList>
            <person name="Jiang F."/>
        </authorList>
    </citation>
    <scope>NUCLEOTIDE SEQUENCE [LARGE SCALE GENOMIC DNA]</scope>
    <source>
        <strain evidence="1">LVBAO_FW01</strain>
        <tissue evidence="1">Leaves</tissue>
    </source>
</reference>